<feature type="transmembrane region" description="Helical" evidence="2">
    <location>
        <begin position="251"/>
        <end position="269"/>
    </location>
</feature>
<keyword evidence="1" id="KW-0863">Zinc-finger</keyword>
<gene>
    <name evidence="4" type="ORF">LTR78_001916</name>
</gene>
<protein>
    <recommendedName>
        <fullName evidence="3">RING-type domain-containing protein</fullName>
    </recommendedName>
</protein>
<keyword evidence="1" id="KW-0479">Metal-binding</keyword>
<evidence type="ECO:0000313" key="4">
    <source>
        <dbReference type="EMBL" id="KAK3678618.1"/>
    </source>
</evidence>
<dbReference type="InterPro" id="IPR001841">
    <property type="entry name" value="Znf_RING"/>
</dbReference>
<feature type="transmembrane region" description="Helical" evidence="2">
    <location>
        <begin position="56"/>
        <end position="73"/>
    </location>
</feature>
<evidence type="ECO:0000256" key="2">
    <source>
        <dbReference type="SAM" id="Phobius"/>
    </source>
</evidence>
<dbReference type="Gene3D" id="3.30.40.10">
    <property type="entry name" value="Zinc/RING finger domain, C3HC4 (zinc finger)"/>
    <property type="match status" value="1"/>
</dbReference>
<accession>A0AAE1C598</accession>
<comment type="caution">
    <text evidence="4">The sequence shown here is derived from an EMBL/GenBank/DDBJ whole genome shotgun (WGS) entry which is preliminary data.</text>
</comment>
<keyword evidence="2" id="KW-1133">Transmembrane helix</keyword>
<proteinExistence type="predicted"/>
<reference evidence="4" key="1">
    <citation type="submission" date="2023-07" db="EMBL/GenBank/DDBJ databases">
        <title>Black Yeasts Isolated from many extreme environments.</title>
        <authorList>
            <person name="Coleine C."/>
            <person name="Stajich J.E."/>
            <person name="Selbmann L."/>
        </authorList>
    </citation>
    <scope>NUCLEOTIDE SEQUENCE</scope>
    <source>
        <strain evidence="4">CCFEE 5485</strain>
    </source>
</reference>
<dbReference type="CDD" id="cd16449">
    <property type="entry name" value="RING-HC"/>
    <property type="match status" value="1"/>
</dbReference>
<dbReference type="GO" id="GO:0008270">
    <property type="term" value="F:zinc ion binding"/>
    <property type="evidence" value="ECO:0007669"/>
    <property type="project" value="UniProtKB-KW"/>
</dbReference>
<dbReference type="Proteomes" id="UP001274830">
    <property type="component" value="Unassembled WGS sequence"/>
</dbReference>
<dbReference type="PROSITE" id="PS50089">
    <property type="entry name" value="ZF_RING_2"/>
    <property type="match status" value="1"/>
</dbReference>
<keyword evidence="2" id="KW-0812">Transmembrane</keyword>
<keyword evidence="2" id="KW-0472">Membrane</keyword>
<organism evidence="4 5">
    <name type="scientific">Recurvomyces mirabilis</name>
    <dbReference type="NCBI Taxonomy" id="574656"/>
    <lineage>
        <taxon>Eukaryota</taxon>
        <taxon>Fungi</taxon>
        <taxon>Dikarya</taxon>
        <taxon>Ascomycota</taxon>
        <taxon>Pezizomycotina</taxon>
        <taxon>Dothideomycetes</taxon>
        <taxon>Dothideomycetidae</taxon>
        <taxon>Mycosphaerellales</taxon>
        <taxon>Teratosphaeriaceae</taxon>
        <taxon>Recurvomyces</taxon>
    </lineage>
</organism>
<dbReference type="InterPro" id="IPR013083">
    <property type="entry name" value="Znf_RING/FYVE/PHD"/>
</dbReference>
<keyword evidence="1" id="KW-0862">Zinc</keyword>
<sequence length="334" mass="37719">MDPKRPFNITAGLEYIRIHPQGPEVTNKNPFLGVTDMEYLAAGLVLDAQSRTLQTLTPYITAITLVFLGAILARRVTRKERHRIQDLVIYGLCLRLLWTDQVLPVLLASNAALGVLTWIMLPTPSNSKDLPAHEAFMLNIMTTPPATRPQDDTEIEADRCIMCWEDNSDTLLACLPCQHFACTICLGLLHNQNNSTCPLCSLPLWRKHNQTLNLNLQKLRTASYTITILQFLVSGVYNVRQQDYYKAMWHIPVLLASTIIPLAHIIFTVKRDGEDWWWEPKRKGISWERVVPAALMLAKWYEIWNSNLGDIGDEFTVTITPSSNPSVSAPELGG</sequence>
<evidence type="ECO:0000256" key="1">
    <source>
        <dbReference type="PROSITE-ProRule" id="PRU00175"/>
    </source>
</evidence>
<keyword evidence="5" id="KW-1185">Reference proteome</keyword>
<name>A0AAE1C598_9PEZI</name>
<dbReference type="SUPFAM" id="SSF57850">
    <property type="entry name" value="RING/U-box"/>
    <property type="match status" value="1"/>
</dbReference>
<evidence type="ECO:0000259" key="3">
    <source>
        <dbReference type="PROSITE" id="PS50089"/>
    </source>
</evidence>
<dbReference type="EMBL" id="JAUTXT010000004">
    <property type="protein sequence ID" value="KAK3678618.1"/>
    <property type="molecule type" value="Genomic_DNA"/>
</dbReference>
<evidence type="ECO:0000313" key="5">
    <source>
        <dbReference type="Proteomes" id="UP001274830"/>
    </source>
</evidence>
<dbReference type="AlphaFoldDB" id="A0AAE1C598"/>
<feature type="domain" description="RING-type" evidence="3">
    <location>
        <begin position="160"/>
        <end position="201"/>
    </location>
</feature>